<dbReference type="Gene3D" id="1.20.1280.50">
    <property type="match status" value="1"/>
</dbReference>
<evidence type="ECO:0000313" key="8">
    <source>
        <dbReference type="Proteomes" id="UP000012960"/>
    </source>
</evidence>
<accession>A0A804KDR6</accession>
<dbReference type="Gene3D" id="2.130.10.10">
    <property type="entry name" value="YVTN repeat-like/Quinoprotein amine dehydrogenase"/>
    <property type="match status" value="2"/>
</dbReference>
<keyword evidence="8" id="KW-1185">Reference proteome</keyword>
<evidence type="ECO:0000313" key="6">
    <source>
        <dbReference type="EMBL" id="CAG1833516.1"/>
    </source>
</evidence>
<evidence type="ECO:0000256" key="4">
    <source>
        <dbReference type="SAM" id="MobiDB-lite"/>
    </source>
</evidence>
<proteinExistence type="predicted"/>
<dbReference type="Pfam" id="PF00646">
    <property type="entry name" value="F-box"/>
    <property type="match status" value="1"/>
</dbReference>
<feature type="repeat" description="WD" evidence="3">
    <location>
        <begin position="177"/>
        <end position="218"/>
    </location>
</feature>
<feature type="domain" description="F-box" evidence="5">
    <location>
        <begin position="83"/>
        <end position="129"/>
    </location>
</feature>
<dbReference type="AlphaFoldDB" id="A0A804KDR6"/>
<dbReference type="PROSITE" id="PS50181">
    <property type="entry name" value="FBOX"/>
    <property type="match status" value="1"/>
</dbReference>
<evidence type="ECO:0000256" key="3">
    <source>
        <dbReference type="PROSITE-ProRule" id="PRU00221"/>
    </source>
</evidence>
<feature type="compositionally biased region" description="Basic and acidic residues" evidence="4">
    <location>
        <begin position="63"/>
        <end position="74"/>
    </location>
</feature>
<evidence type="ECO:0000256" key="2">
    <source>
        <dbReference type="ARBA" id="ARBA00022737"/>
    </source>
</evidence>
<dbReference type="PROSITE" id="PS50082">
    <property type="entry name" value="WD_REPEATS_2"/>
    <property type="match status" value="2"/>
</dbReference>
<evidence type="ECO:0000256" key="1">
    <source>
        <dbReference type="ARBA" id="ARBA00022574"/>
    </source>
</evidence>
<evidence type="ECO:0000313" key="7">
    <source>
        <dbReference type="EnsemblPlants" id="Ma08_p33610.1"/>
    </source>
</evidence>
<keyword evidence="1 3" id="KW-0853">WD repeat</keyword>
<dbReference type="EnsemblPlants" id="Ma08_t33610.1">
    <property type="protein sequence ID" value="Ma08_p33610.1"/>
    <property type="gene ID" value="Ma08_g33610"/>
</dbReference>
<dbReference type="EMBL" id="HG996472">
    <property type="protein sequence ID" value="CAG1833516.1"/>
    <property type="molecule type" value="Genomic_DNA"/>
</dbReference>
<dbReference type="PROSITE" id="PS50294">
    <property type="entry name" value="WD_REPEATS_REGION"/>
    <property type="match status" value="2"/>
</dbReference>
<dbReference type="InterPro" id="IPR020472">
    <property type="entry name" value="WD40_PAC1"/>
</dbReference>
<dbReference type="SMART" id="SM00320">
    <property type="entry name" value="WD40"/>
    <property type="match status" value="6"/>
</dbReference>
<dbReference type="PRINTS" id="PR00320">
    <property type="entry name" value="GPROTEINBRPT"/>
</dbReference>
<dbReference type="InterPro" id="IPR001810">
    <property type="entry name" value="F-box_dom"/>
</dbReference>
<dbReference type="OMA" id="SSAKHCY"/>
<dbReference type="InterPro" id="IPR015943">
    <property type="entry name" value="WD40/YVTN_repeat-like_dom_sf"/>
</dbReference>
<dbReference type="PANTHER" id="PTHR19855">
    <property type="entry name" value="WD40 REPEAT PROTEIN 12, 37"/>
    <property type="match status" value="1"/>
</dbReference>
<evidence type="ECO:0000259" key="5">
    <source>
        <dbReference type="PROSITE" id="PS50181"/>
    </source>
</evidence>
<dbReference type="InterPro" id="IPR036047">
    <property type="entry name" value="F-box-like_dom_sf"/>
</dbReference>
<dbReference type="Gramene" id="Ma08_t33610.1">
    <property type="protein sequence ID" value="Ma08_p33610.1"/>
    <property type="gene ID" value="Ma08_g33610"/>
</dbReference>
<dbReference type="SUPFAM" id="SSF50978">
    <property type="entry name" value="WD40 repeat-like"/>
    <property type="match status" value="1"/>
</dbReference>
<dbReference type="SUPFAM" id="SSF81383">
    <property type="entry name" value="F-box domain"/>
    <property type="match status" value="1"/>
</dbReference>
<organism evidence="7 8">
    <name type="scientific">Musa acuminata subsp. malaccensis</name>
    <name type="common">Wild banana</name>
    <name type="synonym">Musa malaccensis</name>
    <dbReference type="NCBI Taxonomy" id="214687"/>
    <lineage>
        <taxon>Eukaryota</taxon>
        <taxon>Viridiplantae</taxon>
        <taxon>Streptophyta</taxon>
        <taxon>Embryophyta</taxon>
        <taxon>Tracheophyta</taxon>
        <taxon>Spermatophyta</taxon>
        <taxon>Magnoliopsida</taxon>
        <taxon>Liliopsida</taxon>
        <taxon>Zingiberales</taxon>
        <taxon>Musaceae</taxon>
        <taxon>Musa</taxon>
    </lineage>
</organism>
<reference evidence="6" key="1">
    <citation type="submission" date="2021-03" db="EMBL/GenBank/DDBJ databases">
        <authorList>
            <consortium name="Genoscope - CEA"/>
            <person name="William W."/>
        </authorList>
    </citation>
    <scope>NUCLEOTIDE SEQUENCE</scope>
    <source>
        <strain evidence="6">Doubled-haploid Pahang</strain>
    </source>
</reference>
<sequence>MALECRGIEESLPEKFAASTWDEEVLWAGVPSQVLCVSSKPMCSKKPYSKSITRKSVSSVPLKKGDSKSERTTADEAGPNGQPLSFTDLPATVVSEILRCLDAKDLGIMSCVSTLLNSLASDHYGWKDFYCDRWGPPRGLNPPAGPGFPNHKSWKELFVERVFRSKSFMGRYSMEDLHGHTEAVRAVFLLQSAKLIFTGGYDAVIRMWDMEEGLSVAVSRPLGCTIRAITADSELLVAGGTDAFLQCWRAIEGHPHLFDIAGVSVNHNCNFRLWGHEGPVTCLALDSTRIYSGSWDMSVRIWDRTHSKCLRTLRHGDWVWSLVPRGGTVASTAGRDAYIWDIDTGCLMTVIHNAHEGNAYSLTRSHLGDLLFTGGEDGMIHMYQVSHDCDAEDIKPVATWIPHTGPVHSLAFEFPWVVSSSSDGRIALINVRKLLKSGQSCTSSQQSQVRHSTPDAVEPPQRMLHGFGCNLFSVDIGADRIICGGEEGIIRIWNFSQALEVAKRAQALRSVRLENRMRRRKAQIEMCSNGACADQCSVAARRNQLNGERSGVWHSKRGMSGKLKA</sequence>
<reference evidence="7" key="2">
    <citation type="submission" date="2021-05" db="UniProtKB">
        <authorList>
            <consortium name="EnsemblPlants"/>
        </authorList>
    </citation>
    <scope>IDENTIFICATION</scope>
    <source>
        <strain evidence="7">subsp. malaccensis</strain>
    </source>
</reference>
<dbReference type="SMART" id="SM00256">
    <property type="entry name" value="FBOX"/>
    <property type="match status" value="1"/>
</dbReference>
<feature type="region of interest" description="Disordered" evidence="4">
    <location>
        <begin position="56"/>
        <end position="84"/>
    </location>
</feature>
<dbReference type="InterPro" id="IPR036322">
    <property type="entry name" value="WD40_repeat_dom_sf"/>
</dbReference>
<dbReference type="PROSITE" id="PS00678">
    <property type="entry name" value="WD_REPEATS_1"/>
    <property type="match status" value="1"/>
</dbReference>
<name>A0A804KDR6_MUSAM</name>
<dbReference type="Proteomes" id="UP000012960">
    <property type="component" value="Unplaced"/>
</dbReference>
<dbReference type="FunCoup" id="A0A804KDR6">
    <property type="interactions" value="1075"/>
</dbReference>
<keyword evidence="2" id="KW-0677">Repeat</keyword>
<dbReference type="InterPro" id="IPR019775">
    <property type="entry name" value="WD40_repeat_CS"/>
</dbReference>
<feature type="repeat" description="WD" evidence="3">
    <location>
        <begin position="273"/>
        <end position="312"/>
    </location>
</feature>
<protein>
    <submittedName>
        <fullName evidence="6">(wild Malaysian banana) hypothetical protein</fullName>
    </submittedName>
</protein>
<dbReference type="InterPro" id="IPR001680">
    <property type="entry name" value="WD40_rpt"/>
</dbReference>
<gene>
    <name evidence="6" type="ORF">GSMUA_94370.1</name>
</gene>
<dbReference type="Pfam" id="PF00400">
    <property type="entry name" value="WD40"/>
    <property type="match status" value="4"/>
</dbReference>
<dbReference type="PANTHER" id="PTHR19855:SF19">
    <property type="entry name" value="OS04G0619700 PROTEIN"/>
    <property type="match status" value="1"/>
</dbReference>
<dbReference type="OrthoDB" id="190105at2759"/>